<dbReference type="Proteomes" id="UP000255505">
    <property type="component" value="Unassembled WGS sequence"/>
</dbReference>
<evidence type="ECO:0000313" key="9">
    <source>
        <dbReference type="EMBL" id="SPK77623.1"/>
    </source>
</evidence>
<evidence type="ECO:0000256" key="3">
    <source>
        <dbReference type="ARBA" id="ARBA00022692"/>
    </source>
</evidence>
<keyword evidence="4 7" id="KW-1133">Transmembrane helix</keyword>
<evidence type="ECO:0008006" key="11">
    <source>
        <dbReference type="Google" id="ProtNLM"/>
    </source>
</evidence>
<keyword evidence="9" id="KW-0614">Plasmid</keyword>
<dbReference type="Proteomes" id="UP000255505">
    <property type="component" value="Plasmid III"/>
</dbReference>
<dbReference type="Pfam" id="PF07690">
    <property type="entry name" value="MFS_1"/>
    <property type="match status" value="1"/>
</dbReference>
<dbReference type="InterPro" id="IPR011701">
    <property type="entry name" value="MFS"/>
</dbReference>
<dbReference type="EMBL" id="LT991978">
    <property type="protein sequence ID" value="SPK77623.1"/>
    <property type="molecule type" value="Genomic_DNA"/>
</dbReference>
<feature type="transmembrane region" description="Helical" evidence="7">
    <location>
        <begin position="147"/>
        <end position="168"/>
    </location>
</feature>
<evidence type="ECO:0000256" key="7">
    <source>
        <dbReference type="SAM" id="Phobius"/>
    </source>
</evidence>
<proteinExistence type="predicted"/>
<dbReference type="GO" id="GO:0005886">
    <property type="term" value="C:plasma membrane"/>
    <property type="evidence" value="ECO:0007669"/>
    <property type="project" value="UniProtKB-SubCell"/>
</dbReference>
<sequence>MATQTRRQRLPGSFYLLLLGQMVSRVGAQVTLIALPLTAIQLHQAGSLETGFLLACGRAPYLLVGPLAGVFADRFSHRILLITANWIMALTLATVPVSALLIGYVGMPHLYTVATLMGGLTVIADVAFLACVPTVVPPQQLVQAQSWIELGQSAALVLGPPLAGWLIYSLSAPIAILADAASFLLVTALLSYVIIAPTTSASMTSDYNHDDTRSILERVLSEAAEGALFVLRTPKLRAITFATGTLIFWYSAYSAVFLLYLTEGLGLNATTIGTVSGIAAIGSVIGTLLARPFARTLGLGRVLNSSAPHQCRWRNANPAARSARMACIGTVAICIVDRQTGLQRPSGTNPLRLGSAATARPCKRKHPDHSVGPCSSRSRVRRRLWNMARRPRDVTA</sequence>
<feature type="transmembrane region" description="Helical" evidence="7">
    <location>
        <begin position="267"/>
        <end position="290"/>
    </location>
</feature>
<feature type="transmembrane region" description="Helical" evidence="7">
    <location>
        <begin position="52"/>
        <end position="72"/>
    </location>
</feature>
<dbReference type="AlphaFoldDB" id="A0A375I617"/>
<evidence type="ECO:0000313" key="10">
    <source>
        <dbReference type="Proteomes" id="UP000255505"/>
    </source>
</evidence>
<dbReference type="CDD" id="cd06173">
    <property type="entry name" value="MFS_MefA_like"/>
    <property type="match status" value="1"/>
</dbReference>
<comment type="subcellular location">
    <subcellularLocation>
        <location evidence="1">Cell membrane</location>
        <topology evidence="1">Multi-pass membrane protein</topology>
    </subcellularLocation>
</comment>
<organism evidence="8 10">
    <name type="scientific">Cupriavidus taiwanensis</name>
    <dbReference type="NCBI Taxonomy" id="164546"/>
    <lineage>
        <taxon>Bacteria</taxon>
        <taxon>Pseudomonadati</taxon>
        <taxon>Pseudomonadota</taxon>
        <taxon>Betaproteobacteria</taxon>
        <taxon>Burkholderiales</taxon>
        <taxon>Burkholderiaceae</taxon>
        <taxon>Cupriavidus</taxon>
    </lineage>
</organism>
<dbReference type="PANTHER" id="PTHR23513:SF6">
    <property type="entry name" value="MAJOR FACILITATOR SUPERFAMILY ASSOCIATED DOMAIN-CONTAINING PROTEIN"/>
    <property type="match status" value="1"/>
</dbReference>
<dbReference type="InterPro" id="IPR036259">
    <property type="entry name" value="MFS_trans_sf"/>
</dbReference>
<dbReference type="SUPFAM" id="SSF103473">
    <property type="entry name" value="MFS general substrate transporter"/>
    <property type="match status" value="1"/>
</dbReference>
<evidence type="ECO:0000256" key="4">
    <source>
        <dbReference type="ARBA" id="ARBA00022989"/>
    </source>
</evidence>
<feature type="region of interest" description="Disordered" evidence="6">
    <location>
        <begin position="345"/>
        <end position="377"/>
    </location>
</feature>
<gene>
    <name evidence="9" type="ORF">CT19425_P50074</name>
    <name evidence="8" type="ORF">CT19425_U460002</name>
</gene>
<evidence type="ECO:0000256" key="1">
    <source>
        <dbReference type="ARBA" id="ARBA00004651"/>
    </source>
</evidence>
<dbReference type="Gene3D" id="1.20.1250.20">
    <property type="entry name" value="MFS general substrate transporter like domains"/>
    <property type="match status" value="1"/>
</dbReference>
<keyword evidence="5 7" id="KW-0472">Membrane</keyword>
<name>A0A375I617_9BURK</name>
<evidence type="ECO:0000313" key="8">
    <source>
        <dbReference type="EMBL" id="SPK70243.1"/>
    </source>
</evidence>
<dbReference type="GO" id="GO:0022857">
    <property type="term" value="F:transmembrane transporter activity"/>
    <property type="evidence" value="ECO:0007669"/>
    <property type="project" value="InterPro"/>
</dbReference>
<protein>
    <recommendedName>
        <fullName evidence="11">MFS transporter</fullName>
    </recommendedName>
</protein>
<reference evidence="8 10" key="1">
    <citation type="submission" date="2018-01" db="EMBL/GenBank/DDBJ databases">
        <authorList>
            <person name="Gaut B.S."/>
            <person name="Morton B.R."/>
            <person name="Clegg M.T."/>
            <person name="Duvall M.R."/>
        </authorList>
    </citation>
    <scope>NUCLEOTIDE SEQUENCE [LARGE SCALE GENOMIC DNA]</scope>
    <source>
        <strain evidence="8">Cupriavidus taiwanensis LMG 19425</strain>
        <plasmid evidence="10">Plasmid iii</plasmid>
    </source>
</reference>
<keyword evidence="2" id="KW-1003">Cell membrane</keyword>
<accession>A0A375I617</accession>
<feature type="transmembrane region" description="Helical" evidence="7">
    <location>
        <begin position="174"/>
        <end position="195"/>
    </location>
</feature>
<evidence type="ECO:0000256" key="5">
    <source>
        <dbReference type="ARBA" id="ARBA00023136"/>
    </source>
</evidence>
<keyword evidence="3 7" id="KW-0812">Transmembrane</keyword>
<feature type="transmembrane region" description="Helical" evidence="7">
    <location>
        <begin position="110"/>
        <end position="135"/>
    </location>
</feature>
<feature type="transmembrane region" description="Helical" evidence="7">
    <location>
        <begin position="238"/>
        <end position="261"/>
    </location>
</feature>
<evidence type="ECO:0000256" key="6">
    <source>
        <dbReference type="SAM" id="MobiDB-lite"/>
    </source>
</evidence>
<dbReference type="PANTHER" id="PTHR23513">
    <property type="entry name" value="INTEGRAL MEMBRANE EFFLUX PROTEIN-RELATED"/>
    <property type="match status" value="1"/>
</dbReference>
<geneLocation type="plasmid" evidence="9">
    <name>III</name>
</geneLocation>
<dbReference type="EMBL" id="OOEF01000041">
    <property type="protein sequence ID" value="SPK70243.1"/>
    <property type="molecule type" value="Genomic_DNA"/>
</dbReference>
<evidence type="ECO:0000256" key="2">
    <source>
        <dbReference type="ARBA" id="ARBA00022475"/>
    </source>
</evidence>
<feature type="transmembrane region" description="Helical" evidence="7">
    <location>
        <begin position="79"/>
        <end position="104"/>
    </location>
</feature>